<dbReference type="EMBL" id="BSYJ01000006">
    <property type="protein sequence ID" value="GMG88533.1"/>
    <property type="molecule type" value="Genomic_DNA"/>
</dbReference>
<gene>
    <name evidence="1" type="ORF">MNKW57_28540</name>
</gene>
<dbReference type="Pfam" id="PF11743">
    <property type="entry name" value="DUF3301"/>
    <property type="match status" value="1"/>
</dbReference>
<name>A0ABQ6M2I0_9GAMM</name>
<organism evidence="1 2">
    <name type="scientific">Biformimicrobium ophioploci</name>
    <dbReference type="NCBI Taxonomy" id="3036711"/>
    <lineage>
        <taxon>Bacteria</taxon>
        <taxon>Pseudomonadati</taxon>
        <taxon>Pseudomonadota</taxon>
        <taxon>Gammaproteobacteria</taxon>
        <taxon>Cellvibrionales</taxon>
        <taxon>Microbulbiferaceae</taxon>
        <taxon>Biformimicrobium</taxon>
    </lineage>
</organism>
<proteinExistence type="predicted"/>
<comment type="caution">
    <text evidence="1">The sequence shown here is derived from an EMBL/GenBank/DDBJ whole genome shotgun (WGS) entry which is preliminary data.</text>
</comment>
<dbReference type="Proteomes" id="UP001224392">
    <property type="component" value="Unassembled WGS sequence"/>
</dbReference>
<protein>
    <recommendedName>
        <fullName evidence="3">DUF3301 domain-containing protein</fullName>
    </recommendedName>
</protein>
<keyword evidence="2" id="KW-1185">Reference proteome</keyword>
<evidence type="ECO:0000313" key="1">
    <source>
        <dbReference type="EMBL" id="GMG88533.1"/>
    </source>
</evidence>
<dbReference type="InterPro" id="IPR021732">
    <property type="entry name" value="DUF3301"/>
</dbReference>
<evidence type="ECO:0008006" key="3">
    <source>
        <dbReference type="Google" id="ProtNLM"/>
    </source>
</evidence>
<sequence>MYYSISDLFWVFVLFLGGSYIWMGMAAKDHARRAVKAHCRERGLQLLDDTVAQTRVRIGRTSRGHLALKRYFSFEFTSTGEARYPGEIELHGRRLANIQLAPHRLTPGDGIL</sequence>
<accession>A0ABQ6M2I0</accession>
<reference evidence="1 2" key="1">
    <citation type="submission" date="2023-04" db="EMBL/GenBank/DDBJ databases">
        <title>Marinobulbifer ophiurae gen. nov., sp. Nov., isolate from tissue of brittle star Ophioplocus japonicus.</title>
        <authorList>
            <person name="Kawano K."/>
            <person name="Sawayama S."/>
            <person name="Nakagawa S."/>
        </authorList>
    </citation>
    <scope>NUCLEOTIDE SEQUENCE [LARGE SCALE GENOMIC DNA]</scope>
    <source>
        <strain evidence="1 2">NKW57</strain>
    </source>
</reference>
<evidence type="ECO:0000313" key="2">
    <source>
        <dbReference type="Proteomes" id="UP001224392"/>
    </source>
</evidence>
<dbReference type="RefSeq" id="WP_285765139.1">
    <property type="nucleotide sequence ID" value="NZ_BSYJ01000006.1"/>
</dbReference>